<keyword evidence="2" id="KW-0808">Transferase</keyword>
<dbReference type="Gene3D" id="3.90.550.10">
    <property type="entry name" value="Spore Coat Polysaccharide Biosynthesis Protein SpsA, Chain A"/>
    <property type="match status" value="1"/>
</dbReference>
<reference evidence="2" key="2">
    <citation type="journal article" date="2015" name="Sci. Rep.">
        <title>Genetic analysis of capsular polysaccharide synthesis gene clusters in 79 capsular types of Klebsiella spp.</title>
        <authorList>
            <person name="Pan Y.J."/>
            <person name="Lin T.L."/>
            <person name="Chen C.T."/>
            <person name="Chen Y.Y."/>
            <person name="Hsieh P.F."/>
            <person name="Hsu C.R."/>
            <person name="Wu M.C."/>
            <person name="Wang J.T."/>
        </authorList>
    </citation>
    <scope>NUCLEOTIDE SEQUENCE</scope>
    <source>
        <strain evidence="2">2212/52</strain>
    </source>
</reference>
<dbReference type="EMBL" id="AB924596">
    <property type="protein sequence ID" value="BAT24111.1"/>
    <property type="molecule type" value="Genomic_DNA"/>
</dbReference>
<dbReference type="PANTHER" id="PTHR43685:SF2">
    <property type="entry name" value="GLYCOSYLTRANSFERASE 2-LIKE DOMAIN-CONTAINING PROTEIN"/>
    <property type="match status" value="1"/>
</dbReference>
<dbReference type="InterPro" id="IPR001173">
    <property type="entry name" value="Glyco_trans_2-like"/>
</dbReference>
<dbReference type="InterPro" id="IPR050834">
    <property type="entry name" value="Glycosyltransf_2"/>
</dbReference>
<evidence type="ECO:0000259" key="1">
    <source>
        <dbReference type="Pfam" id="PF00535"/>
    </source>
</evidence>
<dbReference type="PANTHER" id="PTHR43685">
    <property type="entry name" value="GLYCOSYLTRANSFERASE"/>
    <property type="match status" value="1"/>
</dbReference>
<dbReference type="Pfam" id="PF00535">
    <property type="entry name" value="Glycos_transf_2"/>
    <property type="match status" value="1"/>
</dbReference>
<dbReference type="CDD" id="cd00761">
    <property type="entry name" value="Glyco_tranf_GTA_type"/>
    <property type="match status" value="1"/>
</dbReference>
<protein>
    <submittedName>
        <fullName evidence="2">Glycosyl transferase</fullName>
    </submittedName>
</protein>
<accession>A0A0P0YSB0</accession>
<feature type="domain" description="Glycosyltransferase 2-like" evidence="1">
    <location>
        <begin position="4"/>
        <end position="158"/>
    </location>
</feature>
<dbReference type="AlphaFoldDB" id="A0A0P0YSB0"/>
<evidence type="ECO:0000313" key="2">
    <source>
        <dbReference type="EMBL" id="BAT24111.1"/>
    </source>
</evidence>
<dbReference type="SUPFAM" id="SSF53448">
    <property type="entry name" value="Nucleotide-diphospho-sugar transferases"/>
    <property type="match status" value="1"/>
</dbReference>
<dbReference type="InterPro" id="IPR029044">
    <property type="entry name" value="Nucleotide-diphossugar_trans"/>
</dbReference>
<name>A0A0P0YSB0_9ENTR</name>
<dbReference type="GO" id="GO:0016740">
    <property type="term" value="F:transferase activity"/>
    <property type="evidence" value="ECO:0007669"/>
    <property type="project" value="UniProtKB-KW"/>
</dbReference>
<sequence>MKFSLIVCSLGRKDDLYRLFDSLAEQSFKDFEVIFVDQNNVGYLSDLIDSYSKLFKIKHIFSAPGLSKARNIGLKYAMGEYIAFPDDDCWYSQDTLTKVFNTFNSAPEVDVVTSGYQDASGAIGLKAPPCRYKINLLNVWKSAISFTIFLRRRDVVNDLYFNEELGVGSKTKWGAGEETEFLVRLINNNLGVFMYPDLGIYHPVKDFSFNGYDRKRVSSYARGNGRVLRITKYPIWIVSLSFGKTLLRIITNFMRGNRKASGFYYLILKSKIIGYMDK</sequence>
<gene>
    <name evidence="2" type="primary">wcqV</name>
</gene>
<reference evidence="2" key="1">
    <citation type="submission" date="2014-04" db="EMBL/GenBank/DDBJ databases">
        <authorList>
            <person name="Harrison E."/>
        </authorList>
    </citation>
    <scope>NUCLEOTIDE SEQUENCE</scope>
    <source>
        <strain evidence="2">2212/52</strain>
    </source>
</reference>
<proteinExistence type="predicted"/>
<organism evidence="2">
    <name type="scientific">Klebsiella sp. 2212/52</name>
    <dbReference type="NCBI Taxonomy" id="1497829"/>
    <lineage>
        <taxon>Bacteria</taxon>
        <taxon>Pseudomonadati</taxon>
        <taxon>Pseudomonadota</taxon>
        <taxon>Gammaproteobacteria</taxon>
        <taxon>Enterobacterales</taxon>
        <taxon>Enterobacteriaceae</taxon>
        <taxon>Klebsiella/Raoultella group</taxon>
        <taxon>Klebsiella</taxon>
    </lineage>
</organism>